<dbReference type="CDD" id="cd03232">
    <property type="entry name" value="ABCG_PDR_domain2"/>
    <property type="match status" value="1"/>
</dbReference>
<evidence type="ECO:0000259" key="12">
    <source>
        <dbReference type="PROSITE" id="PS50893"/>
    </source>
</evidence>
<dbReference type="Gene3D" id="3.40.50.300">
    <property type="entry name" value="P-loop containing nucleotide triphosphate hydrolases"/>
    <property type="match status" value="2"/>
</dbReference>
<feature type="domain" description="ABC transporter" evidence="12">
    <location>
        <begin position="659"/>
        <end position="907"/>
    </location>
</feature>
<dbReference type="EMBL" id="MDYN01000006">
    <property type="protein sequence ID" value="OQD87237.1"/>
    <property type="molecule type" value="Genomic_DNA"/>
</dbReference>
<dbReference type="InterPro" id="IPR003439">
    <property type="entry name" value="ABC_transporter-like_ATP-bd"/>
</dbReference>
<dbReference type="PANTHER" id="PTHR19241">
    <property type="entry name" value="ATP-BINDING CASSETTE TRANSPORTER"/>
    <property type="match status" value="1"/>
</dbReference>
<dbReference type="PROSITE" id="PS50893">
    <property type="entry name" value="ABC_TRANSPORTER_2"/>
    <property type="match status" value="1"/>
</dbReference>
<dbReference type="Proteomes" id="UP000191672">
    <property type="component" value="Unassembled WGS sequence"/>
</dbReference>
<evidence type="ECO:0000256" key="6">
    <source>
        <dbReference type="ARBA" id="ARBA00022741"/>
    </source>
</evidence>
<dbReference type="AlphaFoldDB" id="A0A1V6QE25"/>
<dbReference type="InterPro" id="IPR027417">
    <property type="entry name" value="P-loop_NTPase"/>
</dbReference>
<dbReference type="Pfam" id="PF00005">
    <property type="entry name" value="ABC_tran"/>
    <property type="match status" value="2"/>
</dbReference>
<feature type="compositionally biased region" description="Basic and acidic residues" evidence="10">
    <location>
        <begin position="1"/>
        <end position="20"/>
    </location>
</feature>
<dbReference type="SUPFAM" id="SSF52540">
    <property type="entry name" value="P-loop containing nucleoside triphosphate hydrolases"/>
    <property type="match status" value="2"/>
</dbReference>
<evidence type="ECO:0000256" key="7">
    <source>
        <dbReference type="ARBA" id="ARBA00022840"/>
    </source>
</evidence>
<feature type="transmembrane region" description="Helical" evidence="11">
    <location>
        <begin position="1076"/>
        <end position="1104"/>
    </location>
</feature>
<feature type="transmembrane region" description="Helical" evidence="11">
    <location>
        <begin position="451"/>
        <end position="474"/>
    </location>
</feature>
<dbReference type="STRING" id="416450.A0A1V6QE25"/>
<dbReference type="GO" id="GO:0016887">
    <property type="term" value="F:ATP hydrolysis activity"/>
    <property type="evidence" value="ECO:0007669"/>
    <property type="project" value="InterPro"/>
</dbReference>
<evidence type="ECO:0000256" key="4">
    <source>
        <dbReference type="ARBA" id="ARBA00022475"/>
    </source>
</evidence>
<dbReference type="InterPro" id="IPR043926">
    <property type="entry name" value="ABCG_dom"/>
</dbReference>
<protein>
    <recommendedName>
        <fullName evidence="12">ABC transporter domain-containing protein</fullName>
    </recommendedName>
</protein>
<dbReference type="GO" id="GO:0005886">
    <property type="term" value="C:plasma membrane"/>
    <property type="evidence" value="ECO:0007669"/>
    <property type="project" value="UniProtKB-SubCell"/>
</dbReference>
<evidence type="ECO:0000256" key="5">
    <source>
        <dbReference type="ARBA" id="ARBA00022692"/>
    </source>
</evidence>
<keyword evidence="5 11" id="KW-0812">Transmembrane</keyword>
<keyword evidence="14" id="KW-1185">Reference proteome</keyword>
<keyword evidence="8 11" id="KW-1133">Transmembrane helix</keyword>
<dbReference type="GO" id="GO:0140359">
    <property type="term" value="F:ABC-type transporter activity"/>
    <property type="evidence" value="ECO:0007669"/>
    <property type="project" value="InterPro"/>
</dbReference>
<evidence type="ECO:0000256" key="11">
    <source>
        <dbReference type="SAM" id="Phobius"/>
    </source>
</evidence>
<keyword evidence="6" id="KW-0547">Nucleotide-binding</keyword>
<accession>A0A1V6QE25</accession>
<dbReference type="FunFam" id="3.40.50.300:FF:000054">
    <property type="entry name" value="ABC multidrug transporter atrF"/>
    <property type="match status" value="1"/>
</dbReference>
<feature type="compositionally biased region" description="Polar residues" evidence="10">
    <location>
        <begin position="21"/>
        <end position="39"/>
    </location>
</feature>
<comment type="subcellular location">
    <subcellularLocation>
        <location evidence="1">Cell membrane</location>
        <topology evidence="1">Multi-pass membrane protein</topology>
    </subcellularLocation>
</comment>
<keyword evidence="9 11" id="KW-0472">Membrane</keyword>
<reference evidence="14" key="1">
    <citation type="journal article" date="2017" name="Nat. Microbiol.">
        <title>Global analysis of biosynthetic gene clusters reveals vast potential of secondary metabolite production in Penicillium species.</title>
        <authorList>
            <person name="Nielsen J.C."/>
            <person name="Grijseels S."/>
            <person name="Prigent S."/>
            <person name="Ji B."/>
            <person name="Dainat J."/>
            <person name="Nielsen K.F."/>
            <person name="Frisvad J.C."/>
            <person name="Workman M."/>
            <person name="Nielsen J."/>
        </authorList>
    </citation>
    <scope>NUCLEOTIDE SEQUENCE [LARGE SCALE GENOMIC DNA]</scope>
    <source>
        <strain evidence="14">IBT 31811</strain>
    </source>
</reference>
<name>A0A1V6QE25_9EURO</name>
<feature type="transmembrane region" description="Helical" evidence="11">
    <location>
        <begin position="1237"/>
        <end position="1256"/>
    </location>
</feature>
<keyword evidence="3" id="KW-0813">Transport</keyword>
<keyword evidence="7" id="KW-0067">ATP-binding</keyword>
<feature type="region of interest" description="Disordered" evidence="10">
    <location>
        <begin position="1"/>
        <end position="39"/>
    </location>
</feature>
<dbReference type="InterPro" id="IPR029481">
    <property type="entry name" value="ABC_trans_N"/>
</dbReference>
<evidence type="ECO:0000256" key="2">
    <source>
        <dbReference type="ARBA" id="ARBA00006012"/>
    </source>
</evidence>
<evidence type="ECO:0000313" key="14">
    <source>
        <dbReference type="Proteomes" id="UP000191672"/>
    </source>
</evidence>
<dbReference type="GO" id="GO:0005524">
    <property type="term" value="F:ATP binding"/>
    <property type="evidence" value="ECO:0007669"/>
    <property type="project" value="UniProtKB-KW"/>
</dbReference>
<proteinExistence type="inferred from homology"/>
<evidence type="ECO:0000256" key="1">
    <source>
        <dbReference type="ARBA" id="ARBA00004651"/>
    </source>
</evidence>
<feature type="transmembrane region" description="Helical" evidence="11">
    <location>
        <begin position="528"/>
        <end position="551"/>
    </location>
</feature>
<evidence type="ECO:0000313" key="13">
    <source>
        <dbReference type="EMBL" id="OQD87237.1"/>
    </source>
</evidence>
<dbReference type="InterPro" id="IPR034003">
    <property type="entry name" value="ABCG_PDR_2"/>
</dbReference>
<comment type="caution">
    <text evidence="13">The sequence shown here is derived from an EMBL/GenBank/DDBJ whole genome shotgun (WGS) entry which is preliminary data.</text>
</comment>
<dbReference type="InterPro" id="IPR003593">
    <property type="entry name" value="AAA+_ATPase"/>
</dbReference>
<dbReference type="Pfam" id="PF19055">
    <property type="entry name" value="ABC2_membrane_7"/>
    <property type="match status" value="1"/>
</dbReference>
<evidence type="ECO:0000256" key="3">
    <source>
        <dbReference type="ARBA" id="ARBA00022448"/>
    </source>
</evidence>
<feature type="transmembrane region" description="Helical" evidence="11">
    <location>
        <begin position="486"/>
        <end position="508"/>
    </location>
</feature>
<evidence type="ECO:0000256" key="10">
    <source>
        <dbReference type="SAM" id="MobiDB-lite"/>
    </source>
</evidence>
<feature type="transmembrane region" description="Helical" evidence="11">
    <location>
        <begin position="1143"/>
        <end position="1163"/>
    </location>
</feature>
<dbReference type="SMART" id="SM00382">
    <property type="entry name" value="AAA"/>
    <property type="match status" value="2"/>
</dbReference>
<gene>
    <name evidence="13" type="ORF">PENANT_c006G05357</name>
</gene>
<evidence type="ECO:0000256" key="8">
    <source>
        <dbReference type="ARBA" id="ARBA00022989"/>
    </source>
</evidence>
<dbReference type="InterPro" id="IPR013525">
    <property type="entry name" value="ABC2_TM"/>
</dbReference>
<feature type="transmembrane region" description="Helical" evidence="11">
    <location>
        <begin position="1116"/>
        <end position="1136"/>
    </location>
</feature>
<feature type="transmembrane region" description="Helical" evidence="11">
    <location>
        <begin position="1034"/>
        <end position="1056"/>
    </location>
</feature>
<dbReference type="Pfam" id="PF14510">
    <property type="entry name" value="ABC_trans_N"/>
    <property type="match status" value="1"/>
</dbReference>
<feature type="transmembrane region" description="Helical" evidence="11">
    <location>
        <begin position="587"/>
        <end position="605"/>
    </location>
</feature>
<comment type="similarity">
    <text evidence="2">Belongs to the ABC transporter superfamily. ABCG family. PDR (TC 3.A.1.205) subfamily.</text>
</comment>
<sequence>MADLDCGERSGERSGERRSLDSTMSNYPEDSSRAPSSQDEQLFITEVWDKHTDPIPLDCSQFDLHEWAKRNIHILDSAASEARHRGILFEDLSIQGSGSCLQVQPTVLSAFVRPAVSIVNFLLHKQSHKQPAYILHNFDGLVCNGELLLVLGRPGSGCSTFLKAICGYLDGLSLDPTSKIQYKGVPFARMIKEFRGEVVYNQEEDHHFPHLTVGETLEFAAYARASHIRPGNMSRDAYAKMAVQVAMALIAEMTLARAPIGAWDNSTRGLDANSALDFVQALRLSANLTKTCHAAAVYQASEPMYNTFDNVTVLYDGRQVYFGPCQHAVAYFEKMGWKRHPRQVSADFLTAITNPSEREPQAGMAEKVPRTSEDFEAYWKQSPEYAELREKMKNYAQSFPLDGPEESKLNHAKHTEQANHVRPSSPFLLSVPMQLRLCLVRAHRRSLNDRAGIIATAVVQVVISVLIGSLFYNIPDTSAGLSQRASVIFLAVLTNNLIALLEINILYSQRPIVEKHARYTFVHPFTEAFAGVIIDLPIKLLRCLIASVIIYFMAHLQREPGHFFIYILLQLVSVVTMSGLFRHLWRNFGILVAFFITFHVIYLVLTELVPGTASAPKTLSFLPGHIPAKLSPNDVEAGHRSEVSKELMKSDSQSRLLLPKQENVFSWQGLCYDIPVKGGTKRLLDDVSGWVKPGTFTALMGMSGAGKTTLLDVLSQRMTLGVVTGEMLVNGCGLDTSISRKTGYVEQNDLHCETATIREALRFSAALRQPRSVSMEEKYAFVEDVIQMLGMEDFAEAVIGNPGEGLNIEQRKLLTIGVELAAKPEVLIFLDEPTSGLESQSSLAICSFMRKLADHGQAVLATIHQPSAVMFEQFDRLLLLAKGGKTVYFGDIGSHSRTLLDYLETNGARSCGPVENPAEYILEVFSEGSQESSQTIDWVEIWKQSPQNQEVLDHLQQISSNPSQAPIINAQIELEFAMPITAQLYQVMKRDFQQYYRQPEYIMAKLSLGIVSGLFVGFSFWMSDNSNQGFQNTLFSLFLLCTIFSTMVNQIMPKFIGRRALYELRERPSRTYSWKVFIFSQIIVELPWQALLGTCTWASFYFSVYGGNQDPERQGLVFLFVLQFFFFASSFAHLVAAAVPSPVLGSMLALFMFVLSLLSNGVMQPPSALPPFWSQMHRVSPLTYYVGGISATALHGRPIHCSDREMVSFEAPAGQTCGEYLGSRDIFWDHRWRDYGILWAYFAFNIFGAIFLYYLFRVLPYSRADKARKTKS</sequence>
<feature type="transmembrane region" description="Helical" evidence="11">
    <location>
        <begin position="1002"/>
        <end position="1022"/>
    </location>
</feature>
<evidence type="ECO:0000256" key="9">
    <source>
        <dbReference type="ARBA" id="ARBA00023136"/>
    </source>
</evidence>
<feature type="transmembrane region" description="Helical" evidence="11">
    <location>
        <begin position="563"/>
        <end position="581"/>
    </location>
</feature>
<organism evidence="13 14">
    <name type="scientific">Penicillium antarcticum</name>
    <dbReference type="NCBI Taxonomy" id="416450"/>
    <lineage>
        <taxon>Eukaryota</taxon>
        <taxon>Fungi</taxon>
        <taxon>Dikarya</taxon>
        <taxon>Ascomycota</taxon>
        <taxon>Pezizomycotina</taxon>
        <taxon>Eurotiomycetes</taxon>
        <taxon>Eurotiomycetidae</taxon>
        <taxon>Eurotiales</taxon>
        <taxon>Aspergillaceae</taxon>
        <taxon>Penicillium</taxon>
    </lineage>
</organism>
<keyword evidence="4" id="KW-1003">Cell membrane</keyword>
<dbReference type="Pfam" id="PF01061">
    <property type="entry name" value="ABC2_membrane"/>
    <property type="match status" value="2"/>
</dbReference>